<protein>
    <submittedName>
        <fullName evidence="3">HNH endonuclease</fullName>
    </submittedName>
</protein>
<keyword evidence="3" id="KW-0255">Endonuclease</keyword>
<dbReference type="Proteomes" id="UP000823823">
    <property type="component" value="Unassembled WGS sequence"/>
</dbReference>
<dbReference type="GO" id="GO:0008270">
    <property type="term" value="F:zinc ion binding"/>
    <property type="evidence" value="ECO:0007669"/>
    <property type="project" value="InterPro"/>
</dbReference>
<dbReference type="CDD" id="cd00085">
    <property type="entry name" value="HNHc"/>
    <property type="match status" value="1"/>
</dbReference>
<name>A0A9D2RNB3_9MICO</name>
<comment type="caution">
    <text evidence="3">The sequence shown here is derived from an EMBL/GenBank/DDBJ whole genome shotgun (WGS) entry which is preliminary data.</text>
</comment>
<evidence type="ECO:0000313" key="3">
    <source>
        <dbReference type="EMBL" id="HJB09336.1"/>
    </source>
</evidence>
<keyword evidence="3" id="KW-0378">Hydrolase</keyword>
<evidence type="ECO:0000256" key="1">
    <source>
        <dbReference type="SAM" id="MobiDB-lite"/>
    </source>
</evidence>
<feature type="compositionally biased region" description="Basic and acidic residues" evidence="1">
    <location>
        <begin position="613"/>
        <end position="624"/>
    </location>
</feature>
<feature type="compositionally biased region" description="Basic and acidic residues" evidence="1">
    <location>
        <begin position="544"/>
        <end position="557"/>
    </location>
</feature>
<sequence>MNTSPGASGADDVDRHRQHLDAVREAGPLAIAELLGDAHYVLANLVLAPGLVFDAEEHEPGEFVQLLDRIHEFNGALEGARARTEVALADSHVVRHRAAAMAQAAQEADAVPAQDEIDRTAEKVAGREISMITRRSPSTAGRSLASSRRLVESMPEMLTALTTGKITSQTAYDTARSTAPLEPLARRQVDEVLGERLPDLDGAGRGRWRQAVTAAVEQVDPKGESARHQRARQERNVTVRPGEHGMATVSARMPSVEAVLMRKRLSLEAERLRAEGDRRGHQAIMADLLADTVLGREGGMDPITLDLGVIITDRALLNPKHGDVAHIEGYGPVPAEAVRAQLRASLEEPSDPDQDPFGPDGPALRAVLRRLYTHPVTGELVAVESEARAFPEKLGRFLTLRDSTCRGPFCDAPIRQHDHIVPHSRGGPTSVDNGQGLCAHCNQKEQQLRAVRRTDQPGHRVEWVSETGTRRVVAPTPLTAPEPPRAPRSRHTQPQVPAPTGPRVVSPEQSSSPEQPPKAPAEESGTPEKPAAPVTDSQPPPEGAVERSDSSRRRPTDEPADAADGAQVAKESTNAGKDSKEPTDPARAAKGPTDTAQGAEEPTKPSPKPAKAWSDRAEQFRDPAQRTSSPAERTAYRPQTAEEPEPPRRQPGRGRGIPRRERAEPDSGDPDAAAN</sequence>
<proteinExistence type="predicted"/>
<feature type="domain" description="HNH nuclease" evidence="2">
    <location>
        <begin position="393"/>
        <end position="443"/>
    </location>
</feature>
<dbReference type="InterPro" id="IPR002711">
    <property type="entry name" value="HNH"/>
</dbReference>
<dbReference type="SMART" id="SM00507">
    <property type="entry name" value="HNHc"/>
    <property type="match status" value="1"/>
</dbReference>
<gene>
    <name evidence="3" type="ORF">H9786_02215</name>
</gene>
<dbReference type="EMBL" id="DWZH01000017">
    <property type="protein sequence ID" value="HJB09336.1"/>
    <property type="molecule type" value="Genomic_DNA"/>
</dbReference>
<reference evidence="3" key="2">
    <citation type="submission" date="2021-04" db="EMBL/GenBank/DDBJ databases">
        <authorList>
            <person name="Gilroy R."/>
        </authorList>
    </citation>
    <scope>NUCLEOTIDE SEQUENCE</scope>
    <source>
        <strain evidence="3">ChiHjej13B12-24818</strain>
    </source>
</reference>
<evidence type="ECO:0000313" key="4">
    <source>
        <dbReference type="Proteomes" id="UP000823823"/>
    </source>
</evidence>
<dbReference type="Gene3D" id="1.10.30.50">
    <property type="match status" value="1"/>
</dbReference>
<dbReference type="GO" id="GO:0004519">
    <property type="term" value="F:endonuclease activity"/>
    <property type="evidence" value="ECO:0007669"/>
    <property type="project" value="UniProtKB-KW"/>
</dbReference>
<dbReference type="AlphaFoldDB" id="A0A9D2RNB3"/>
<feature type="compositionally biased region" description="Basic and acidic residues" evidence="1">
    <location>
        <begin position="449"/>
        <end position="463"/>
    </location>
</feature>
<keyword evidence="3" id="KW-0540">Nuclease</keyword>
<dbReference type="Pfam" id="PF01844">
    <property type="entry name" value="HNH"/>
    <property type="match status" value="1"/>
</dbReference>
<reference evidence="3" key="1">
    <citation type="journal article" date="2021" name="PeerJ">
        <title>Extensive microbial diversity within the chicken gut microbiome revealed by metagenomics and culture.</title>
        <authorList>
            <person name="Gilroy R."/>
            <person name="Ravi A."/>
            <person name="Getino M."/>
            <person name="Pursley I."/>
            <person name="Horton D.L."/>
            <person name="Alikhan N.F."/>
            <person name="Baker D."/>
            <person name="Gharbi K."/>
            <person name="Hall N."/>
            <person name="Watson M."/>
            <person name="Adriaenssens E.M."/>
            <person name="Foster-Nyarko E."/>
            <person name="Jarju S."/>
            <person name="Secka A."/>
            <person name="Antonio M."/>
            <person name="Oren A."/>
            <person name="Chaudhuri R.R."/>
            <person name="La Ragione R."/>
            <person name="Hildebrand F."/>
            <person name="Pallen M.J."/>
        </authorList>
    </citation>
    <scope>NUCLEOTIDE SEQUENCE</scope>
    <source>
        <strain evidence="3">ChiHjej13B12-24818</strain>
    </source>
</reference>
<accession>A0A9D2RNB3</accession>
<dbReference type="GO" id="GO:0003676">
    <property type="term" value="F:nucleic acid binding"/>
    <property type="evidence" value="ECO:0007669"/>
    <property type="project" value="InterPro"/>
</dbReference>
<organism evidence="3 4">
    <name type="scientific">Candidatus Brachybacterium merdavium</name>
    <dbReference type="NCBI Taxonomy" id="2838513"/>
    <lineage>
        <taxon>Bacteria</taxon>
        <taxon>Bacillati</taxon>
        <taxon>Actinomycetota</taxon>
        <taxon>Actinomycetes</taxon>
        <taxon>Micrococcales</taxon>
        <taxon>Dermabacteraceae</taxon>
        <taxon>Brachybacterium</taxon>
    </lineage>
</organism>
<feature type="region of interest" description="Disordered" evidence="1">
    <location>
        <begin position="449"/>
        <end position="675"/>
    </location>
</feature>
<evidence type="ECO:0000259" key="2">
    <source>
        <dbReference type="SMART" id="SM00507"/>
    </source>
</evidence>
<dbReference type="InterPro" id="IPR003615">
    <property type="entry name" value="HNH_nuc"/>
</dbReference>